<sequence length="146" mass="16574">MIKNDIEQSIIKALKERNTSELKVLRFVLSEIKYAEINQQKDLFDEEVSSILQKELKKRKEAIELFKKVDKNDLVKDEEKQLTVIQRYLPAQMAEEELNQIIDQTLSGLTDTSNIGKIIGLVVSQTKGRADGSLVATLIKQKLSSA</sequence>
<dbReference type="STRING" id="1798384.A3D03_02175"/>
<dbReference type="Gene3D" id="1.10.1510.10">
    <property type="entry name" value="Uncharacterised protein YqeY/AIM41 PF09424, N-terminal domain"/>
    <property type="match status" value="1"/>
</dbReference>
<comment type="caution">
    <text evidence="1">The sequence shown here is derived from an EMBL/GenBank/DDBJ whole genome shotgun (WGS) entry which is preliminary data.</text>
</comment>
<protein>
    <recommendedName>
        <fullName evidence="3">Glutamyl-tRNA amidotransferase</fullName>
    </recommendedName>
</protein>
<dbReference type="InterPro" id="IPR042184">
    <property type="entry name" value="YqeY/Aim41_N"/>
</dbReference>
<evidence type="ECO:0000313" key="1">
    <source>
        <dbReference type="EMBL" id="OGG21970.1"/>
    </source>
</evidence>
<dbReference type="Gene3D" id="1.10.10.410">
    <property type="match status" value="1"/>
</dbReference>
<dbReference type="AlphaFoldDB" id="A0A1F6AB07"/>
<proteinExistence type="predicted"/>
<name>A0A1F6AB07_9BACT</name>
<dbReference type="Pfam" id="PF09424">
    <property type="entry name" value="YqeY"/>
    <property type="match status" value="1"/>
</dbReference>
<dbReference type="InterPro" id="IPR003789">
    <property type="entry name" value="Asn/Gln_tRNA_amidoTrase-B-like"/>
</dbReference>
<dbReference type="InterPro" id="IPR019004">
    <property type="entry name" value="YqeY/Aim41"/>
</dbReference>
<dbReference type="SUPFAM" id="SSF89095">
    <property type="entry name" value="GatB/YqeY motif"/>
    <property type="match status" value="1"/>
</dbReference>
<dbReference type="PANTHER" id="PTHR28055">
    <property type="entry name" value="ALTERED INHERITANCE OF MITOCHONDRIA PROTEIN 41, MITOCHONDRIAL"/>
    <property type="match status" value="1"/>
</dbReference>
<dbReference type="Proteomes" id="UP000177092">
    <property type="component" value="Unassembled WGS sequence"/>
</dbReference>
<dbReference type="PANTHER" id="PTHR28055:SF1">
    <property type="entry name" value="ALTERED INHERITANCE OF MITOCHONDRIA PROTEIN 41, MITOCHONDRIAL"/>
    <property type="match status" value="1"/>
</dbReference>
<gene>
    <name evidence="1" type="ORF">A3D03_02175</name>
</gene>
<evidence type="ECO:0000313" key="2">
    <source>
        <dbReference type="Proteomes" id="UP000177092"/>
    </source>
</evidence>
<dbReference type="GO" id="GO:0016884">
    <property type="term" value="F:carbon-nitrogen ligase activity, with glutamine as amido-N-donor"/>
    <property type="evidence" value="ECO:0007669"/>
    <property type="project" value="InterPro"/>
</dbReference>
<evidence type="ECO:0008006" key="3">
    <source>
        <dbReference type="Google" id="ProtNLM"/>
    </source>
</evidence>
<dbReference type="EMBL" id="MFJN01000012">
    <property type="protein sequence ID" value="OGG21970.1"/>
    <property type="molecule type" value="Genomic_DNA"/>
</dbReference>
<accession>A0A1F6AB07</accession>
<reference evidence="1 2" key="1">
    <citation type="journal article" date="2016" name="Nat. Commun.">
        <title>Thousands of microbial genomes shed light on interconnected biogeochemical processes in an aquifer system.</title>
        <authorList>
            <person name="Anantharaman K."/>
            <person name="Brown C.T."/>
            <person name="Hug L.A."/>
            <person name="Sharon I."/>
            <person name="Castelle C.J."/>
            <person name="Probst A.J."/>
            <person name="Thomas B.C."/>
            <person name="Singh A."/>
            <person name="Wilkins M.J."/>
            <person name="Karaoz U."/>
            <person name="Brodie E.L."/>
            <person name="Williams K.H."/>
            <person name="Hubbard S.S."/>
            <person name="Banfield J.F."/>
        </authorList>
    </citation>
    <scope>NUCLEOTIDE SEQUENCE [LARGE SCALE GENOMIC DNA]</scope>
</reference>
<dbReference type="InterPro" id="IPR023168">
    <property type="entry name" value="GatB_Yqey_C_2"/>
</dbReference>
<organism evidence="1 2">
    <name type="scientific">Candidatus Gottesmanbacteria bacterium RIFCSPHIGHO2_02_FULL_40_13</name>
    <dbReference type="NCBI Taxonomy" id="1798384"/>
    <lineage>
        <taxon>Bacteria</taxon>
        <taxon>Candidatus Gottesmaniibacteriota</taxon>
    </lineage>
</organism>